<comment type="caution">
    <text evidence="2">The sequence shown here is derived from an EMBL/GenBank/DDBJ whole genome shotgun (WGS) entry which is preliminary data.</text>
</comment>
<dbReference type="Pfam" id="PF09676">
    <property type="entry name" value="TraV"/>
    <property type="match status" value="1"/>
</dbReference>
<feature type="region of interest" description="Disordered" evidence="1">
    <location>
        <begin position="219"/>
        <end position="262"/>
    </location>
</feature>
<evidence type="ECO:0000313" key="3">
    <source>
        <dbReference type="Proteomes" id="UP001279660"/>
    </source>
</evidence>
<evidence type="ECO:0000256" key="1">
    <source>
        <dbReference type="SAM" id="MobiDB-lite"/>
    </source>
</evidence>
<dbReference type="PROSITE" id="PS51257">
    <property type="entry name" value="PROKAR_LIPOPROTEIN"/>
    <property type="match status" value="1"/>
</dbReference>
<organism evidence="2 3">
    <name type="scientific">Sphingomonas echinoides</name>
    <dbReference type="NCBI Taxonomy" id="59803"/>
    <lineage>
        <taxon>Bacteria</taxon>
        <taxon>Pseudomonadati</taxon>
        <taxon>Pseudomonadota</taxon>
        <taxon>Alphaproteobacteria</taxon>
        <taxon>Sphingomonadales</taxon>
        <taxon>Sphingomonadaceae</taxon>
        <taxon>Sphingomonas</taxon>
    </lineage>
</organism>
<dbReference type="RefSeq" id="WP_010405688.1">
    <property type="nucleotide sequence ID" value="NZ_JAWXXV010000001.1"/>
</dbReference>
<sequence length="338" mass="34250">MSRRLGRSHRSPLLLGSAALAALALLSGCATFGSNVRGSFSCAAPDGICAPSSSIDDRALAMIAGESAGGDATPAGPYMETRPKARASRTAATRKIVPVVPRDARRTQERVLRIVFQPYIDERGRLHETSAVHAVVQSGEWQQQSLASATLIPDRNASSMSAMPESLADAVDRADPAIVDVAAIDPDLPDPAAVAAARARSADPVAAIKSDVAARLAPKAGRNAPGPVPTAGRGRLQPAKAPTPAREAAGPTGNPGAAPALSKTTIATPSGVAMAPKTTIGAEAIARVKASPQYQAQATEAQDGARSAVGAGTLPAAKPDAKPVVRAAGFPASVPQEN</sequence>
<evidence type="ECO:0000313" key="2">
    <source>
        <dbReference type="EMBL" id="MDX5983084.1"/>
    </source>
</evidence>
<dbReference type="NCBIfam" id="TIGR02747">
    <property type="entry name" value="TraV"/>
    <property type="match status" value="1"/>
</dbReference>
<feature type="compositionally biased region" description="Low complexity" evidence="1">
    <location>
        <begin position="248"/>
        <end position="260"/>
    </location>
</feature>
<dbReference type="InterPro" id="IPR014118">
    <property type="entry name" value="T4SS_TraV"/>
</dbReference>
<dbReference type="EMBL" id="JAWXXV010000001">
    <property type="protein sequence ID" value="MDX5983084.1"/>
    <property type="molecule type" value="Genomic_DNA"/>
</dbReference>
<keyword evidence="3" id="KW-1185">Reference proteome</keyword>
<feature type="region of interest" description="Disordered" evidence="1">
    <location>
        <begin position="295"/>
        <end position="317"/>
    </location>
</feature>
<dbReference type="Proteomes" id="UP001279660">
    <property type="component" value="Unassembled WGS sequence"/>
</dbReference>
<name>A0ABU4PK28_9SPHN</name>
<proteinExistence type="predicted"/>
<protein>
    <submittedName>
        <fullName evidence="2">Type IV conjugative transfer system lipoprotein TraV</fullName>
    </submittedName>
</protein>
<reference evidence="2 3" key="1">
    <citation type="submission" date="2023-11" db="EMBL/GenBank/DDBJ databases">
        <title>MicrobeMod: A computational toolkit for identifying prokaryotic methylation and restriction-modification with nanopore sequencing.</title>
        <authorList>
            <person name="Crits-Christoph A."/>
            <person name="Kang S.C."/>
            <person name="Lee H."/>
            <person name="Ostrov N."/>
        </authorList>
    </citation>
    <scope>NUCLEOTIDE SEQUENCE [LARGE SCALE GENOMIC DNA]</scope>
    <source>
        <strain evidence="2 3">ATCC 14820</strain>
    </source>
</reference>
<keyword evidence="2" id="KW-0449">Lipoprotein</keyword>
<gene>
    <name evidence="2" type="primary">traV</name>
    <name evidence="2" type="ORF">SIL82_02330</name>
</gene>
<accession>A0ABU4PK28</accession>